<evidence type="ECO:0000256" key="1">
    <source>
        <dbReference type="SAM" id="MobiDB-lite"/>
    </source>
</evidence>
<name>A0AAT9H8M5_9ACTN</name>
<protein>
    <submittedName>
        <fullName evidence="2">Uncharacterized protein</fullName>
    </submittedName>
</protein>
<accession>A0AAT9H8M5</accession>
<dbReference type="AlphaFoldDB" id="A0AAT9H8M5"/>
<proteinExistence type="predicted"/>
<gene>
    <name evidence="2" type="ORF">SHKM778_01140</name>
</gene>
<feature type="compositionally biased region" description="Polar residues" evidence="1">
    <location>
        <begin position="60"/>
        <end position="69"/>
    </location>
</feature>
<reference evidence="2" key="2">
    <citation type="submission" date="2024-07" db="EMBL/GenBank/DDBJ databases">
        <title>Streptomyces haneummycinica sp. nov., a new antibiotic-producing actinobacterium isolated from marine sediment.</title>
        <authorList>
            <person name="Uemura M."/>
            <person name="Hamada M."/>
            <person name="Hirano S."/>
            <person name="Kobayashi K."/>
            <person name="Ohshiro T."/>
            <person name="Kobayashi T."/>
            <person name="Terahara T."/>
        </authorList>
    </citation>
    <scope>NUCLEOTIDE SEQUENCE</scope>
    <source>
        <strain evidence="2">KM77-8</strain>
    </source>
</reference>
<evidence type="ECO:0000313" key="2">
    <source>
        <dbReference type="EMBL" id="BFO13726.1"/>
    </source>
</evidence>
<feature type="compositionally biased region" description="Low complexity" evidence="1">
    <location>
        <begin position="49"/>
        <end position="59"/>
    </location>
</feature>
<reference evidence="2" key="1">
    <citation type="submission" date="2024-06" db="EMBL/GenBank/DDBJ databases">
        <authorList>
            <consortium name="consrtm"/>
            <person name="Uemura M."/>
            <person name="Terahara T."/>
        </authorList>
    </citation>
    <scope>NUCLEOTIDE SEQUENCE</scope>
    <source>
        <strain evidence="2">KM77-8</strain>
    </source>
</reference>
<sequence>MTGDSWRERRRALLRDDPAEAERAARLLDQLGTEDRDDEEIEADHRASRLAAARSTLRTPGSTKSCGSD</sequence>
<feature type="region of interest" description="Disordered" evidence="1">
    <location>
        <begin position="27"/>
        <end position="69"/>
    </location>
</feature>
<organism evidence="2">
    <name type="scientific">Streptomyces haneummycinicus</name>
    <dbReference type="NCBI Taxonomy" id="3074435"/>
    <lineage>
        <taxon>Bacteria</taxon>
        <taxon>Bacillati</taxon>
        <taxon>Actinomycetota</taxon>
        <taxon>Actinomycetes</taxon>
        <taxon>Kitasatosporales</taxon>
        <taxon>Streptomycetaceae</taxon>
        <taxon>Streptomyces</taxon>
    </lineage>
</organism>
<dbReference type="EMBL" id="AP035768">
    <property type="protein sequence ID" value="BFO13726.1"/>
    <property type="molecule type" value="Genomic_DNA"/>
</dbReference>